<reference evidence="1" key="1">
    <citation type="submission" date="2023-06" db="EMBL/GenBank/DDBJ databases">
        <authorList>
            <consortium name="Lawrence Berkeley National Laboratory"/>
            <person name="Ahrendt S."/>
            <person name="Sahu N."/>
            <person name="Indic B."/>
            <person name="Wong-Bajracharya J."/>
            <person name="Merenyi Z."/>
            <person name="Ke H.-M."/>
            <person name="Monk M."/>
            <person name="Kocsube S."/>
            <person name="Drula E."/>
            <person name="Lipzen A."/>
            <person name="Balint B."/>
            <person name="Henrissat B."/>
            <person name="Andreopoulos B."/>
            <person name="Martin F.M."/>
            <person name="Harder C.B."/>
            <person name="Rigling D."/>
            <person name="Ford K.L."/>
            <person name="Foster G.D."/>
            <person name="Pangilinan J."/>
            <person name="Papanicolaou A."/>
            <person name="Barry K."/>
            <person name="LaButti K."/>
            <person name="Viragh M."/>
            <person name="Koriabine M."/>
            <person name="Yan M."/>
            <person name="Riley R."/>
            <person name="Champramary S."/>
            <person name="Plett K.L."/>
            <person name="Tsai I.J."/>
            <person name="Slot J."/>
            <person name="Sipos G."/>
            <person name="Plett J."/>
            <person name="Nagy L.G."/>
            <person name="Grigoriev I.V."/>
        </authorList>
    </citation>
    <scope>NUCLEOTIDE SEQUENCE</scope>
    <source>
        <strain evidence="1">HWK02</strain>
    </source>
</reference>
<protein>
    <submittedName>
        <fullName evidence="1">Uncharacterized protein</fullName>
    </submittedName>
</protein>
<dbReference type="EMBL" id="JAUEPU010000020">
    <property type="protein sequence ID" value="KAK0494570.1"/>
    <property type="molecule type" value="Genomic_DNA"/>
</dbReference>
<evidence type="ECO:0000313" key="1">
    <source>
        <dbReference type="EMBL" id="KAK0494570.1"/>
    </source>
</evidence>
<dbReference type="AlphaFoldDB" id="A0AA39Q2Q8"/>
<proteinExistence type="predicted"/>
<comment type="caution">
    <text evidence="1">The sequence shown here is derived from an EMBL/GenBank/DDBJ whole genome shotgun (WGS) entry which is preliminary data.</text>
</comment>
<organism evidence="1 2">
    <name type="scientific">Armillaria luteobubalina</name>
    <dbReference type="NCBI Taxonomy" id="153913"/>
    <lineage>
        <taxon>Eukaryota</taxon>
        <taxon>Fungi</taxon>
        <taxon>Dikarya</taxon>
        <taxon>Basidiomycota</taxon>
        <taxon>Agaricomycotina</taxon>
        <taxon>Agaricomycetes</taxon>
        <taxon>Agaricomycetidae</taxon>
        <taxon>Agaricales</taxon>
        <taxon>Marasmiineae</taxon>
        <taxon>Physalacriaceae</taxon>
        <taxon>Armillaria</taxon>
    </lineage>
</organism>
<gene>
    <name evidence="1" type="ORF">EDD18DRAFT_1355305</name>
</gene>
<sequence>MTLPPSQTVHRSSLTLSPNLPFLHATTRWNEALKLTGRRSSRPLVSNVLDVPELLYAANLKELYIWYRAGIQVLNVIGLCFDVIHEHLRRSTLRGEPSKSQTSSKVHYTNGFTGKLSVHNSEKQGAFLVRADESPASPHQYRAPSLSQYTTASTSRYHGYQANGKHDQTSTSSELQAMLNACHLLSSLLSYFGIQYRGLARITGDMIAVRKGEISRTLLETCEDPVVLPTSVESNMNYRISGISFCVNRTLKYRLHFPLDMAG</sequence>
<dbReference type="Proteomes" id="UP001175228">
    <property type="component" value="Unassembled WGS sequence"/>
</dbReference>
<name>A0AA39Q2Q8_9AGAR</name>
<evidence type="ECO:0000313" key="2">
    <source>
        <dbReference type="Proteomes" id="UP001175228"/>
    </source>
</evidence>
<accession>A0AA39Q2Q8</accession>
<keyword evidence="2" id="KW-1185">Reference proteome</keyword>